<dbReference type="InterPro" id="IPR051095">
    <property type="entry name" value="Dros_DevTransReg"/>
</dbReference>
<organism evidence="7 8">
    <name type="scientific">Brassicogethes aeneus</name>
    <name type="common">Rape pollen beetle</name>
    <name type="synonym">Meligethes aeneus</name>
    <dbReference type="NCBI Taxonomy" id="1431903"/>
    <lineage>
        <taxon>Eukaryota</taxon>
        <taxon>Metazoa</taxon>
        <taxon>Ecdysozoa</taxon>
        <taxon>Arthropoda</taxon>
        <taxon>Hexapoda</taxon>
        <taxon>Insecta</taxon>
        <taxon>Pterygota</taxon>
        <taxon>Neoptera</taxon>
        <taxon>Endopterygota</taxon>
        <taxon>Coleoptera</taxon>
        <taxon>Polyphaga</taxon>
        <taxon>Cucujiformia</taxon>
        <taxon>Nitidulidae</taxon>
        <taxon>Meligethinae</taxon>
        <taxon>Brassicogethes</taxon>
    </lineage>
</organism>
<keyword evidence="2 4" id="KW-0238">DNA-binding</keyword>
<evidence type="ECO:0000256" key="5">
    <source>
        <dbReference type="SAM" id="MobiDB-lite"/>
    </source>
</evidence>
<dbReference type="PROSITE" id="PS50960">
    <property type="entry name" value="HTH_PSQ"/>
    <property type="match status" value="1"/>
</dbReference>
<feature type="compositionally biased region" description="Polar residues" evidence="5">
    <location>
        <begin position="455"/>
        <end position="468"/>
    </location>
</feature>
<dbReference type="InterPro" id="IPR009057">
    <property type="entry name" value="Homeodomain-like_sf"/>
</dbReference>
<reference evidence="7" key="1">
    <citation type="submission" date="2021-12" db="EMBL/GenBank/DDBJ databases">
        <authorList>
            <person name="King R."/>
        </authorList>
    </citation>
    <scope>NUCLEOTIDE SEQUENCE</scope>
</reference>
<dbReference type="SUPFAM" id="SSF46689">
    <property type="entry name" value="Homeodomain-like"/>
    <property type="match status" value="2"/>
</dbReference>
<comment type="subcellular location">
    <subcellularLocation>
        <location evidence="1 4">Nucleus</location>
    </subcellularLocation>
</comment>
<dbReference type="Proteomes" id="UP001154078">
    <property type="component" value="Chromosome 1"/>
</dbReference>
<feature type="region of interest" description="Disordered" evidence="5">
    <location>
        <begin position="324"/>
        <end position="388"/>
    </location>
</feature>
<protein>
    <recommendedName>
        <fullName evidence="6">HTH psq-type domain-containing protein</fullName>
    </recommendedName>
</protein>
<keyword evidence="3 4" id="KW-0539">Nucleus</keyword>
<dbReference type="GO" id="GO:0005634">
    <property type="term" value="C:nucleus"/>
    <property type="evidence" value="ECO:0007669"/>
    <property type="project" value="UniProtKB-SubCell"/>
</dbReference>
<keyword evidence="8" id="KW-1185">Reference proteome</keyword>
<evidence type="ECO:0000259" key="6">
    <source>
        <dbReference type="PROSITE" id="PS50960"/>
    </source>
</evidence>
<feature type="DNA-binding region" description="H-T-H motif" evidence="4">
    <location>
        <begin position="238"/>
        <end position="258"/>
    </location>
</feature>
<feature type="region of interest" description="Disordered" evidence="5">
    <location>
        <begin position="446"/>
        <end position="469"/>
    </location>
</feature>
<evidence type="ECO:0000256" key="4">
    <source>
        <dbReference type="PROSITE-ProRule" id="PRU00320"/>
    </source>
</evidence>
<sequence>MSPTWRSGSLCIGSTIVNQEFNNAKLLESSHAWLGAASTSSIADYPTLLKLKTPTWTQDQLKEAIDAVVNQRMRFTQASSRYGIPKGTLYDNILGKSKRMAVLEEAGLNHSEESAVLEFCCEVSLSPYNRRTKKSLASVLDFVQKLRRTRDPEFMFTGLSGFRWWWAFCKKHSIVSLYYENNADSYQYQLQSMWQKCWNTNQSLVHNLRFRERGPLKSWRPETMAEAIFSVLKEGLSLSQAARKYDIPYPTFVLYANRVHNMLGPSADGGSDLRPKGRGRPQRILLGVWPDEHIRGVIRAVVFRDSHQIKDESHMNMNYPRLHVSTHSTNSLGSYKQQQQQQQRNNSAQLWDKLRDLENNISPPEDGVTIQSYQSNSCSNGSDPNVSPGAAAAAAVAAVAQGLRQQMCSMVAAAHNQSSAHDTNPVASLVNSLALAGHCGNVSMPSNGIPPMSMSHITSMRSMSSPAGSIQDLRISPAESGLDSPISSPLGLTAQSNMEPAINMNIGSNLSNMDMSSIGVSGMTYKPARSFTSPRPENLFQEDIDDLVKPMHASTPHAKDTMATIKMEPMAECRGE</sequence>
<evidence type="ECO:0000256" key="3">
    <source>
        <dbReference type="ARBA" id="ARBA00023242"/>
    </source>
</evidence>
<dbReference type="Gene3D" id="1.10.10.60">
    <property type="entry name" value="Homeodomain-like"/>
    <property type="match status" value="1"/>
</dbReference>
<evidence type="ECO:0000256" key="1">
    <source>
        <dbReference type="ARBA" id="ARBA00004123"/>
    </source>
</evidence>
<feature type="compositionally biased region" description="Polar residues" evidence="5">
    <location>
        <begin position="369"/>
        <end position="385"/>
    </location>
</feature>
<dbReference type="GO" id="GO:0006357">
    <property type="term" value="P:regulation of transcription by RNA polymerase II"/>
    <property type="evidence" value="ECO:0007669"/>
    <property type="project" value="TreeGrafter"/>
</dbReference>
<gene>
    <name evidence="7" type="ORF">MELIAE_LOCUS897</name>
</gene>
<evidence type="ECO:0000313" key="8">
    <source>
        <dbReference type="Proteomes" id="UP001154078"/>
    </source>
</evidence>
<feature type="domain" description="HTH psq-type" evidence="6">
    <location>
        <begin position="210"/>
        <end position="262"/>
    </location>
</feature>
<evidence type="ECO:0000313" key="7">
    <source>
        <dbReference type="EMBL" id="CAH0546805.1"/>
    </source>
</evidence>
<evidence type="ECO:0000256" key="2">
    <source>
        <dbReference type="ARBA" id="ARBA00023125"/>
    </source>
</evidence>
<dbReference type="PANTHER" id="PTHR23110:SF109">
    <property type="entry name" value="FI07618P-RELATED"/>
    <property type="match status" value="1"/>
</dbReference>
<name>A0A9P0FC59_BRAAE</name>
<dbReference type="OrthoDB" id="6611570at2759"/>
<dbReference type="FunFam" id="1.10.10.60:FF:000019">
    <property type="entry name" value="Ligand-dependent corepressor isoform 1"/>
    <property type="match status" value="1"/>
</dbReference>
<feature type="compositionally biased region" description="Polar residues" evidence="5">
    <location>
        <begin position="325"/>
        <end position="336"/>
    </location>
</feature>
<dbReference type="EMBL" id="OV121132">
    <property type="protein sequence ID" value="CAH0546805.1"/>
    <property type="molecule type" value="Genomic_DNA"/>
</dbReference>
<dbReference type="PANTHER" id="PTHR23110">
    <property type="entry name" value="BTB DOMAIN TRANSCRIPTION FACTOR"/>
    <property type="match status" value="1"/>
</dbReference>
<dbReference type="GO" id="GO:0003677">
    <property type="term" value="F:DNA binding"/>
    <property type="evidence" value="ECO:0007669"/>
    <property type="project" value="UniProtKB-UniRule"/>
</dbReference>
<accession>A0A9P0FC59</accession>
<dbReference type="Pfam" id="PF05225">
    <property type="entry name" value="HTH_psq"/>
    <property type="match status" value="2"/>
</dbReference>
<dbReference type="InterPro" id="IPR007889">
    <property type="entry name" value="HTH_Psq"/>
</dbReference>
<proteinExistence type="predicted"/>
<dbReference type="AlphaFoldDB" id="A0A9P0FC59"/>